<evidence type="ECO:0000313" key="9">
    <source>
        <dbReference type="Proteomes" id="UP000298781"/>
    </source>
</evidence>
<comment type="similarity">
    <text evidence="7">Belongs to the 3-HAO family.</text>
</comment>
<comment type="catalytic activity">
    <reaction evidence="7">
        <text>3-hydroxyanthranilate + O2 = (2Z,4Z)-2-amino-3-carboxymuconate 6-semialdehyde</text>
        <dbReference type="Rhea" id="RHEA:17953"/>
        <dbReference type="ChEBI" id="CHEBI:15379"/>
        <dbReference type="ChEBI" id="CHEBI:36559"/>
        <dbReference type="ChEBI" id="CHEBI:77612"/>
        <dbReference type="EC" id="1.13.11.6"/>
    </reaction>
</comment>
<dbReference type="RefSeq" id="WP_136962030.1">
    <property type="nucleotide sequence ID" value="NZ_CP039690.1"/>
</dbReference>
<dbReference type="SUPFAM" id="SSF51182">
    <property type="entry name" value="RmlC-like cupins"/>
    <property type="match status" value="1"/>
</dbReference>
<keyword evidence="3 7" id="KW-0479">Metal-binding</keyword>
<dbReference type="GO" id="GO:0043420">
    <property type="term" value="P:anthranilate metabolic process"/>
    <property type="evidence" value="ECO:0007669"/>
    <property type="project" value="UniProtKB-UniRule"/>
</dbReference>
<dbReference type="UniPathway" id="UPA00253">
    <property type="reaction ID" value="UER00330"/>
</dbReference>
<feature type="binding site" evidence="7">
    <location>
        <position position="137"/>
    </location>
    <ligand>
        <name>Fe cation</name>
        <dbReference type="ChEBI" id="CHEBI:24875"/>
        <label>2</label>
    </ligand>
</feature>
<reference evidence="8 9" key="1">
    <citation type="submission" date="2019-04" db="EMBL/GenBank/DDBJ databases">
        <title>Phreatobacter aquaticus sp. nov.</title>
        <authorList>
            <person name="Choi A."/>
        </authorList>
    </citation>
    <scope>NUCLEOTIDE SEQUENCE [LARGE SCALE GENOMIC DNA]</scope>
    <source>
        <strain evidence="8 9">KCTC 52518</strain>
    </source>
</reference>
<accession>A0A4D7AZ14</accession>
<keyword evidence="6 7" id="KW-0408">Iron</keyword>
<feature type="binding site" evidence="7">
    <location>
        <position position="122"/>
    </location>
    <ligand>
        <name>substrate</name>
    </ligand>
</feature>
<evidence type="ECO:0000313" key="8">
    <source>
        <dbReference type="EMBL" id="QCI66589.1"/>
    </source>
</evidence>
<dbReference type="EC" id="1.13.11.6" evidence="7"/>
<evidence type="ECO:0000256" key="1">
    <source>
        <dbReference type="ARBA" id="ARBA00002752"/>
    </source>
</evidence>
<comment type="subunit">
    <text evidence="7">Homodimer.</text>
</comment>
<dbReference type="InterPro" id="IPR014710">
    <property type="entry name" value="RmlC-like_jellyroll"/>
</dbReference>
<gene>
    <name evidence="7" type="primary">nbaC</name>
    <name evidence="8" type="ORF">E8M01_21575</name>
</gene>
<keyword evidence="9" id="KW-1185">Reference proteome</keyword>
<name>A0A4D7AZ14_9HYPH</name>
<dbReference type="GO" id="GO:0009435">
    <property type="term" value="P:NAD+ biosynthetic process"/>
    <property type="evidence" value="ECO:0007669"/>
    <property type="project" value="UniProtKB-UniPathway"/>
</dbReference>
<feature type="binding site" evidence="7">
    <location>
        <position position="70"/>
    </location>
    <ligand>
        <name>substrate</name>
    </ligand>
</feature>
<dbReference type="HAMAP" id="MF_00825">
    <property type="entry name" value="3_HAO"/>
    <property type="match status" value="1"/>
</dbReference>
<dbReference type="CDD" id="cd06123">
    <property type="entry name" value="cupin_HAO"/>
    <property type="match status" value="1"/>
</dbReference>
<dbReference type="KEGG" id="pstg:E8M01_21575"/>
<evidence type="ECO:0000256" key="7">
    <source>
        <dbReference type="HAMAP-Rule" id="MF_00825"/>
    </source>
</evidence>
<keyword evidence="5 7" id="KW-0560">Oxidoreductase</keyword>
<dbReference type="InterPro" id="IPR011051">
    <property type="entry name" value="RmlC_Cupin_sf"/>
</dbReference>
<dbReference type="OrthoDB" id="5002379at2"/>
<feature type="binding site" evidence="7">
    <location>
        <position position="64"/>
    </location>
    <ligand>
        <name>Fe cation</name>
        <dbReference type="ChEBI" id="CHEBI:24875"/>
        <label>1</label>
        <note>catalytic</note>
    </ligand>
</feature>
<evidence type="ECO:0000256" key="3">
    <source>
        <dbReference type="ARBA" id="ARBA00022723"/>
    </source>
</evidence>
<keyword evidence="4 7" id="KW-0223">Dioxygenase</keyword>
<dbReference type="NCBIfam" id="NF009763">
    <property type="entry name" value="PRK13264.1"/>
    <property type="match status" value="1"/>
</dbReference>
<evidence type="ECO:0000256" key="5">
    <source>
        <dbReference type="ARBA" id="ARBA00023002"/>
    </source>
</evidence>
<dbReference type="AlphaFoldDB" id="A0A4D7AZ14"/>
<dbReference type="Gene3D" id="2.60.120.10">
    <property type="entry name" value="Jelly Rolls"/>
    <property type="match status" value="1"/>
</dbReference>
<dbReference type="GO" id="GO:0000334">
    <property type="term" value="F:3-hydroxyanthranilate 3,4-dioxygenase activity"/>
    <property type="evidence" value="ECO:0007669"/>
    <property type="project" value="UniProtKB-UniRule"/>
</dbReference>
<feature type="binding site" evidence="7">
    <location>
        <position position="112"/>
    </location>
    <ligand>
        <name>substrate</name>
    </ligand>
</feature>
<dbReference type="GO" id="GO:0019805">
    <property type="term" value="P:quinolinate biosynthetic process"/>
    <property type="evidence" value="ECO:0007669"/>
    <property type="project" value="UniProtKB-UniRule"/>
</dbReference>
<organism evidence="8 9">
    <name type="scientific">Phreatobacter stygius</name>
    <dbReference type="NCBI Taxonomy" id="1940610"/>
    <lineage>
        <taxon>Bacteria</taxon>
        <taxon>Pseudomonadati</taxon>
        <taxon>Pseudomonadota</taxon>
        <taxon>Alphaproteobacteria</taxon>
        <taxon>Hyphomicrobiales</taxon>
        <taxon>Phreatobacteraceae</taxon>
        <taxon>Phreatobacter</taxon>
    </lineage>
</organism>
<feature type="binding site" evidence="7">
    <location>
        <position position="140"/>
    </location>
    <ligand>
        <name>Fe cation</name>
        <dbReference type="ChEBI" id="CHEBI:24875"/>
        <label>2</label>
    </ligand>
</feature>
<sequence>MSKTQALEQTATEAGQKPAAFNLMKWIDENADRLRPPTAAHTIFKLDDFMITVVGGPNRRTDYHVNPTEEFFFQLKGNMTLRIQHEGKPHDVVIGEGSIYTLPADVPHSPMRSENTVGLIVERIRKAGQLDTHRWYCQSCNHVLFEKTVQIEVIERDMPPVFDAYYSKPDNQVCSSCGHVNPGRPPAK</sequence>
<feature type="binding site" evidence="7">
    <location>
        <position position="177"/>
    </location>
    <ligand>
        <name>Fe cation</name>
        <dbReference type="ChEBI" id="CHEBI:24875"/>
        <label>2</label>
    </ligand>
</feature>
<dbReference type="Pfam" id="PF06052">
    <property type="entry name" value="3-HAO"/>
    <property type="match status" value="1"/>
</dbReference>
<dbReference type="Proteomes" id="UP000298781">
    <property type="component" value="Chromosome"/>
</dbReference>
<evidence type="ECO:0000256" key="2">
    <source>
        <dbReference type="ARBA" id="ARBA00022642"/>
    </source>
</evidence>
<evidence type="ECO:0000256" key="6">
    <source>
        <dbReference type="ARBA" id="ARBA00023004"/>
    </source>
</evidence>
<dbReference type="PANTHER" id="PTHR15497">
    <property type="entry name" value="3-HYDROXYANTHRANILATE 3,4-DIOXYGENASE"/>
    <property type="match status" value="1"/>
</dbReference>
<dbReference type="InterPro" id="IPR010329">
    <property type="entry name" value="3hydroanth_dOase"/>
</dbReference>
<dbReference type="GO" id="GO:0006569">
    <property type="term" value="P:L-tryptophan catabolic process"/>
    <property type="evidence" value="ECO:0007669"/>
    <property type="project" value="UniProtKB-UniRule"/>
</dbReference>
<comment type="function">
    <text evidence="1 7">Catalyzes the oxidative ring opening of 3-hydroxyanthranilate to 2-amino-3-carboxymuconate semialdehyde, which spontaneously cyclizes to quinolinate.</text>
</comment>
<evidence type="ECO:0000256" key="4">
    <source>
        <dbReference type="ARBA" id="ARBA00022964"/>
    </source>
</evidence>
<dbReference type="NCBIfam" id="TIGR03037">
    <property type="entry name" value="anthran_nbaC"/>
    <property type="match status" value="1"/>
</dbReference>
<comment type="cofactor">
    <cofactor evidence="7">
        <name>Fe(2+)</name>
        <dbReference type="ChEBI" id="CHEBI:29033"/>
    </cofactor>
    <text evidence="7">Binds 2 Fe(2+) ions per subunit.</text>
</comment>
<dbReference type="EMBL" id="CP039690">
    <property type="protein sequence ID" value="QCI66589.1"/>
    <property type="molecule type" value="Genomic_DNA"/>
</dbReference>
<feature type="binding site" evidence="7">
    <location>
        <position position="174"/>
    </location>
    <ligand>
        <name>Fe cation</name>
        <dbReference type="ChEBI" id="CHEBI:24875"/>
        <label>2</label>
    </ligand>
</feature>
<protein>
    <recommendedName>
        <fullName evidence="7">3-hydroxyanthranilate 3,4-dioxygenase</fullName>
        <ecNumber evidence="7">1.13.11.6</ecNumber>
    </recommendedName>
    <alternativeName>
        <fullName evidence="7">3-hydroxyanthranilate oxygenase</fullName>
        <shortName evidence="7">3-HAO</shortName>
    </alternativeName>
    <alternativeName>
        <fullName evidence="7">3-hydroxyanthranilic acid dioxygenase</fullName>
        <shortName evidence="7">HAD</shortName>
    </alternativeName>
</protein>
<keyword evidence="2 7" id="KW-0662">Pyridine nucleotide biosynthesis</keyword>
<comment type="pathway">
    <text evidence="7">Cofactor biosynthesis; NAD(+) biosynthesis; quinolinate from L-kynurenine: step 3/3.</text>
</comment>
<feature type="binding site" evidence="7">
    <location>
        <position position="108"/>
    </location>
    <ligand>
        <name>Fe cation</name>
        <dbReference type="ChEBI" id="CHEBI:24875"/>
        <label>1</label>
        <note>catalytic</note>
    </ligand>
</feature>
<dbReference type="GO" id="GO:0008198">
    <property type="term" value="F:ferrous iron binding"/>
    <property type="evidence" value="ECO:0007669"/>
    <property type="project" value="UniProtKB-UniRule"/>
</dbReference>
<feature type="binding site" evidence="7">
    <location>
        <position position="70"/>
    </location>
    <ligand>
        <name>Fe cation</name>
        <dbReference type="ChEBI" id="CHEBI:24875"/>
        <label>1</label>
        <note>catalytic</note>
    </ligand>
</feature>
<dbReference type="PANTHER" id="PTHR15497:SF1">
    <property type="entry name" value="3-HYDROXYANTHRANILATE 3,4-DIOXYGENASE"/>
    <property type="match status" value="1"/>
</dbReference>
<proteinExistence type="inferred from homology"/>
<feature type="binding site" evidence="7">
    <location>
        <position position="60"/>
    </location>
    <ligand>
        <name>O2</name>
        <dbReference type="ChEBI" id="CHEBI:15379"/>
    </ligand>
</feature>